<evidence type="ECO:0000313" key="3">
    <source>
        <dbReference type="Proteomes" id="UP000527355"/>
    </source>
</evidence>
<reference evidence="2 3" key="1">
    <citation type="journal article" date="2020" name="Nature">
        <title>Six reference-quality genomes reveal evolution of bat adaptations.</title>
        <authorList>
            <person name="Jebb D."/>
            <person name="Huang Z."/>
            <person name="Pippel M."/>
            <person name="Hughes G.M."/>
            <person name="Lavrichenko K."/>
            <person name="Devanna P."/>
            <person name="Winkler S."/>
            <person name="Jermiin L.S."/>
            <person name="Skirmuntt E.C."/>
            <person name="Katzourakis A."/>
            <person name="Burkitt-Gray L."/>
            <person name="Ray D.A."/>
            <person name="Sullivan K.A.M."/>
            <person name="Roscito J.G."/>
            <person name="Kirilenko B.M."/>
            <person name="Davalos L.M."/>
            <person name="Corthals A.P."/>
            <person name="Power M.L."/>
            <person name="Jones G."/>
            <person name="Ransome R.D."/>
            <person name="Dechmann D.K.N."/>
            <person name="Locatelli A.G."/>
            <person name="Puechmaille S.J."/>
            <person name="Fedrigo O."/>
            <person name="Jarvis E.D."/>
            <person name="Hiller M."/>
            <person name="Vernes S.C."/>
            <person name="Myers E.W."/>
            <person name="Teeling E.C."/>
        </authorList>
    </citation>
    <scope>NUCLEOTIDE SEQUENCE [LARGE SCALE GENOMIC DNA]</scope>
    <source>
        <strain evidence="2">MMyoMyo1</strain>
        <tissue evidence="2">Flight muscle</tissue>
    </source>
</reference>
<feature type="region of interest" description="Disordered" evidence="1">
    <location>
        <begin position="37"/>
        <end position="77"/>
    </location>
</feature>
<proteinExistence type="predicted"/>
<dbReference type="EMBL" id="JABWUV010000007">
    <property type="protein sequence ID" value="KAF6341443.1"/>
    <property type="molecule type" value="Genomic_DNA"/>
</dbReference>
<evidence type="ECO:0000256" key="1">
    <source>
        <dbReference type="SAM" id="MobiDB-lite"/>
    </source>
</evidence>
<comment type="caution">
    <text evidence="2">The sequence shown here is derived from an EMBL/GenBank/DDBJ whole genome shotgun (WGS) entry which is preliminary data.</text>
</comment>
<feature type="region of interest" description="Disordered" evidence="1">
    <location>
        <begin position="103"/>
        <end position="147"/>
    </location>
</feature>
<organism evidence="2 3">
    <name type="scientific">Myotis myotis</name>
    <name type="common">Greater mouse-eared bat</name>
    <name type="synonym">Vespertilio myotis</name>
    <dbReference type="NCBI Taxonomy" id="51298"/>
    <lineage>
        <taxon>Eukaryota</taxon>
        <taxon>Metazoa</taxon>
        <taxon>Chordata</taxon>
        <taxon>Craniata</taxon>
        <taxon>Vertebrata</taxon>
        <taxon>Euteleostomi</taxon>
        <taxon>Mammalia</taxon>
        <taxon>Eutheria</taxon>
        <taxon>Laurasiatheria</taxon>
        <taxon>Chiroptera</taxon>
        <taxon>Yangochiroptera</taxon>
        <taxon>Vespertilionidae</taxon>
        <taxon>Myotis</taxon>
    </lineage>
</organism>
<keyword evidence="3" id="KW-1185">Reference proteome</keyword>
<dbReference type="Proteomes" id="UP000527355">
    <property type="component" value="Unassembled WGS sequence"/>
</dbReference>
<protein>
    <submittedName>
        <fullName evidence="2">Uncharacterized protein</fullName>
    </submittedName>
</protein>
<accession>A0A7J7WVI6</accession>
<gene>
    <name evidence="2" type="ORF">mMyoMyo1_011874</name>
</gene>
<name>A0A7J7WVI6_MYOMY</name>
<feature type="compositionally biased region" description="Low complexity" evidence="1">
    <location>
        <begin position="37"/>
        <end position="48"/>
    </location>
</feature>
<sequence length="147" mass="15565">MPASWQFPAWCPLKPSPGLTTRLVIESFPCAPATLRPLPSPPSSSAQRSTHEVTKSKARALFAPGSGRVGSGYWSPGREHRATWTLRTGLEEVGLGLDPAGWARAQQTHPGRGGYLNMSHPGAHAREGGGAPCPAGPEHSAPRMRLS</sequence>
<evidence type="ECO:0000313" key="2">
    <source>
        <dbReference type="EMBL" id="KAF6341443.1"/>
    </source>
</evidence>
<dbReference type="AlphaFoldDB" id="A0A7J7WVI6"/>